<reference evidence="2 3" key="1">
    <citation type="submission" date="2013-02" db="EMBL/GenBank/DDBJ databases">
        <title>The complete genome sequence of Corynebacterium callunae DSM 20147.</title>
        <authorList>
            <person name="Ruckert C."/>
            <person name="Albersmeier A."/>
            <person name="Kalinowski J."/>
        </authorList>
    </citation>
    <scope>NUCLEOTIDE SEQUENCE [LARGE SCALE GENOMIC DNA]</scope>
    <source>
        <strain evidence="2 3">DSM 20147</strain>
        <plasmid evidence="2 3">pCC2</plasmid>
    </source>
</reference>
<sequence>MSKTSIAHIISEVFAPWVVNIALFLILAQVTGAWPAGIAASIGTGVVPMALILVLIRRGKVGNHHVTDRSQRGLVLAGIFVCVCVLLAVLAYLDTPRLIWVGVFSAFVFLIVFGFLSVVARIKASIHVGLWVCVMTYLGLTVNPWWLSALALTPVIAWARIVIKHHTNAEVVAGIGGGVAVTAACYLLFLA</sequence>
<dbReference type="eggNOG" id="COG0671">
    <property type="taxonomic scope" value="Bacteria"/>
</dbReference>
<evidence type="ECO:0008006" key="4">
    <source>
        <dbReference type="Google" id="ProtNLM"/>
    </source>
</evidence>
<evidence type="ECO:0000313" key="3">
    <source>
        <dbReference type="Proteomes" id="UP000011760"/>
    </source>
</evidence>
<feature type="transmembrane region" description="Helical" evidence="1">
    <location>
        <begin position="99"/>
        <end position="119"/>
    </location>
</feature>
<gene>
    <name evidence="2" type="ORF">H924_13435</name>
</gene>
<proteinExistence type="predicted"/>
<keyword evidence="1" id="KW-0812">Transmembrane</keyword>
<keyword evidence="2" id="KW-0614">Plasmid</keyword>
<dbReference type="HOGENOM" id="CLU_093776_0_0_11"/>
<dbReference type="Proteomes" id="UP000011760">
    <property type="component" value="Plasmid pCC2"/>
</dbReference>
<feature type="transmembrane region" description="Helical" evidence="1">
    <location>
        <begin position="170"/>
        <end position="189"/>
    </location>
</feature>
<feature type="transmembrane region" description="Helical" evidence="1">
    <location>
        <begin position="124"/>
        <end position="140"/>
    </location>
</feature>
<dbReference type="EMBL" id="CP004356">
    <property type="protein sequence ID" value="AGG68076.1"/>
    <property type="molecule type" value="Genomic_DNA"/>
</dbReference>
<dbReference type="RefSeq" id="WP_015453137.1">
    <property type="nucleotide sequence ID" value="NC_020553.1"/>
</dbReference>
<organism evidence="2 3">
    <name type="scientific">Corynebacterium callunae DSM 20147</name>
    <dbReference type="NCBI Taxonomy" id="1121353"/>
    <lineage>
        <taxon>Bacteria</taxon>
        <taxon>Bacillati</taxon>
        <taxon>Actinomycetota</taxon>
        <taxon>Actinomycetes</taxon>
        <taxon>Mycobacteriales</taxon>
        <taxon>Corynebacteriaceae</taxon>
        <taxon>Corynebacterium</taxon>
    </lineage>
</organism>
<keyword evidence="1" id="KW-0472">Membrane</keyword>
<dbReference type="KEGG" id="ccn:H924_13435"/>
<dbReference type="AlphaFoldDB" id="M1TV47"/>
<feature type="transmembrane region" description="Helical" evidence="1">
    <location>
        <begin position="7"/>
        <end position="27"/>
    </location>
</feature>
<feature type="transmembrane region" description="Helical" evidence="1">
    <location>
        <begin position="33"/>
        <end position="54"/>
    </location>
</feature>
<keyword evidence="1" id="KW-1133">Transmembrane helix</keyword>
<keyword evidence="3" id="KW-1185">Reference proteome</keyword>
<geneLocation type="plasmid" evidence="2 3">
    <name>pCC2</name>
</geneLocation>
<dbReference type="OrthoDB" id="4935320at2"/>
<evidence type="ECO:0000256" key="1">
    <source>
        <dbReference type="SAM" id="Phobius"/>
    </source>
</evidence>
<feature type="transmembrane region" description="Helical" evidence="1">
    <location>
        <begin position="74"/>
        <end position="93"/>
    </location>
</feature>
<accession>M1TV47</accession>
<protein>
    <recommendedName>
        <fullName evidence="4">Phosphatidic acid phosphatase type 2/haloperoxidase domain-containing protein</fullName>
    </recommendedName>
</protein>
<evidence type="ECO:0000313" key="2">
    <source>
        <dbReference type="EMBL" id="AGG68076.1"/>
    </source>
</evidence>
<name>M1TV47_9CORY</name>
<dbReference type="PATRIC" id="fig|1121353.3.peg.2710"/>